<keyword evidence="3" id="KW-1185">Reference proteome</keyword>
<dbReference type="EMBL" id="PDLO01000001">
    <property type="protein sequence ID" value="PHL00404.1"/>
    <property type="molecule type" value="Genomic_DNA"/>
</dbReference>
<name>A0A2G0CKA0_9BACT</name>
<proteinExistence type="predicted"/>
<protein>
    <recommendedName>
        <fullName evidence="4">Secretion system C-terminal sorting domain-containing protein</fullName>
    </recommendedName>
</protein>
<accession>A0A2G0CKA0</accession>
<dbReference type="RefSeq" id="WP_099105383.1">
    <property type="nucleotide sequence ID" value="NZ_JAATJF010000001.1"/>
</dbReference>
<comment type="caution">
    <text evidence="2">The sequence shown here is derived from an EMBL/GenBank/DDBJ whole genome shotgun (WGS) entry which is preliminary data.</text>
</comment>
<gene>
    <name evidence="2" type="ORF">CGL56_05055</name>
</gene>
<reference evidence="2 3" key="1">
    <citation type="submission" date="2017-10" db="EMBL/GenBank/DDBJ databases">
        <title>The draft genome sequence of Lewinella marina KCTC 32374.</title>
        <authorList>
            <person name="Wang K."/>
        </authorList>
    </citation>
    <scope>NUCLEOTIDE SEQUENCE [LARGE SCALE GENOMIC DNA]</scope>
    <source>
        <strain evidence="2 3">MKG-38</strain>
    </source>
</reference>
<dbReference type="AlphaFoldDB" id="A0A2G0CKA0"/>
<evidence type="ECO:0008006" key="4">
    <source>
        <dbReference type="Google" id="ProtNLM"/>
    </source>
</evidence>
<evidence type="ECO:0000256" key="1">
    <source>
        <dbReference type="SAM" id="SignalP"/>
    </source>
</evidence>
<dbReference type="OrthoDB" id="756070at2"/>
<feature type="signal peptide" evidence="1">
    <location>
        <begin position="1"/>
        <end position="22"/>
    </location>
</feature>
<evidence type="ECO:0000313" key="3">
    <source>
        <dbReference type="Proteomes" id="UP000226437"/>
    </source>
</evidence>
<organism evidence="2 3">
    <name type="scientific">Neolewinella marina</name>
    <dbReference type="NCBI Taxonomy" id="438751"/>
    <lineage>
        <taxon>Bacteria</taxon>
        <taxon>Pseudomonadati</taxon>
        <taxon>Bacteroidota</taxon>
        <taxon>Saprospiria</taxon>
        <taxon>Saprospirales</taxon>
        <taxon>Lewinellaceae</taxon>
        <taxon>Neolewinella</taxon>
    </lineage>
</organism>
<feature type="chain" id="PRO_5013827388" description="Secretion system C-terminal sorting domain-containing protein" evidence="1">
    <location>
        <begin position="23"/>
        <end position="329"/>
    </location>
</feature>
<sequence>MRLFTLLGLLLAASLLSFDLSAQSDCHCTIQKQNNQLVYSQGCFPADRNAKLCALTLKDGVGNIDLYHLEDLRGVIITVEKNVNARFEGTALSSSSTRFIFPDGGTQIKIRDGANHISVASENNGNGANSVSMYNQQLQQCSGACTLLNPAQAAVMPVTLTSWETQARNGQVELHWETAAEKDNSHFQVSHSTDGRSFRTLATVAGQGDSEQLNSYHYRHLPARDGVNYYRLEQFDYDGTRTELGVQSVNFSGAEASVLSISPNPVKAGAELRVDLADAAGTEVQLYGPAGRLIGAYVLNHSTFQLPQLSAGIYTLRIGQRAARIVVTP</sequence>
<evidence type="ECO:0000313" key="2">
    <source>
        <dbReference type="EMBL" id="PHL00404.1"/>
    </source>
</evidence>
<keyword evidence="1" id="KW-0732">Signal</keyword>
<dbReference type="Proteomes" id="UP000226437">
    <property type="component" value="Unassembled WGS sequence"/>
</dbReference>